<sequence length="182" mass="22237">MHFHLMQVGRIYHQIQKQTEKIISFLQIEVDLRVKRINKAIESLILFIKSQSEDSFLMFYHLDPHLKEFFNNPDIIITILQVRLVSNLKQFSHVKIRQFFQFNQEYGILMRIIKLIRNFYYLFFDRCRRFPERILNFVQTQATLILEFTREEQAMDKKFDMVNNILIMTILMLKQLICQKIQ</sequence>
<comment type="caution">
    <text evidence="1">The sequence shown here is derived from an EMBL/GenBank/DDBJ whole genome shotgun (WGS) entry which is preliminary data.</text>
</comment>
<dbReference type="AlphaFoldDB" id="A0A8S1Y3Y5"/>
<organism evidence="1 2">
    <name type="scientific">Paramecium octaurelia</name>
    <dbReference type="NCBI Taxonomy" id="43137"/>
    <lineage>
        <taxon>Eukaryota</taxon>
        <taxon>Sar</taxon>
        <taxon>Alveolata</taxon>
        <taxon>Ciliophora</taxon>
        <taxon>Intramacronucleata</taxon>
        <taxon>Oligohymenophorea</taxon>
        <taxon>Peniculida</taxon>
        <taxon>Parameciidae</taxon>
        <taxon>Paramecium</taxon>
    </lineage>
</organism>
<dbReference type="Proteomes" id="UP000683925">
    <property type="component" value="Unassembled WGS sequence"/>
</dbReference>
<dbReference type="EMBL" id="CAJJDP010000144">
    <property type="protein sequence ID" value="CAD8208310.1"/>
    <property type="molecule type" value="Genomic_DNA"/>
</dbReference>
<accession>A0A8S1Y3Y5</accession>
<keyword evidence="2" id="KW-1185">Reference proteome</keyword>
<evidence type="ECO:0000313" key="1">
    <source>
        <dbReference type="EMBL" id="CAD8208310.1"/>
    </source>
</evidence>
<reference evidence="1" key="1">
    <citation type="submission" date="2021-01" db="EMBL/GenBank/DDBJ databases">
        <authorList>
            <consortium name="Genoscope - CEA"/>
            <person name="William W."/>
        </authorList>
    </citation>
    <scope>NUCLEOTIDE SEQUENCE</scope>
</reference>
<protein>
    <submittedName>
        <fullName evidence="1">Uncharacterized protein</fullName>
    </submittedName>
</protein>
<gene>
    <name evidence="1" type="ORF">POCTA_138.1.T1430176</name>
</gene>
<evidence type="ECO:0000313" key="2">
    <source>
        <dbReference type="Proteomes" id="UP000683925"/>
    </source>
</evidence>
<proteinExistence type="predicted"/>
<name>A0A8S1Y3Y5_PAROT</name>